<comment type="caution">
    <text evidence="8">The sequence shown here is derived from an EMBL/GenBank/DDBJ whole genome shotgun (WGS) entry which is preliminary data.</text>
</comment>
<dbReference type="PANTHER" id="PTHR14741">
    <property type="entry name" value="S-ADENOSYLMETHIONINE-DEPENDENT METHYLTRANSFERASE RELATED"/>
    <property type="match status" value="1"/>
</dbReference>
<gene>
    <name evidence="8" type="ORF">B0A48_12748</name>
</gene>
<evidence type="ECO:0000256" key="1">
    <source>
        <dbReference type="ARBA" id="ARBA00018517"/>
    </source>
</evidence>
<accession>A0A1V8SRT2</accession>
<dbReference type="OrthoDB" id="194443at2759"/>
<dbReference type="Pfam" id="PF09445">
    <property type="entry name" value="Methyltransf_15"/>
    <property type="match status" value="1"/>
</dbReference>
<protein>
    <recommendedName>
        <fullName evidence="1">Trimethylguanosine synthase</fullName>
    </recommendedName>
    <alternativeName>
        <fullName evidence="7">Cap-specific guanine-N(2) methyltransferase</fullName>
    </alternativeName>
</protein>
<name>A0A1V8SRT2_9PEZI</name>
<dbReference type="GO" id="GO:0005634">
    <property type="term" value="C:nucleus"/>
    <property type="evidence" value="ECO:0007669"/>
    <property type="project" value="TreeGrafter"/>
</dbReference>
<keyword evidence="9" id="KW-1185">Reference proteome</keyword>
<comment type="catalytic activity">
    <reaction evidence="5">
        <text>a 5'-end (N(2),N(7)-dimethyl 5'-triphosphoguanosine)-ribonucleoside in snRNA + S-adenosyl-L-methionine = a 5'-end (N(2),N(2),N(7)-trimethyl 5'-triphosphoguanosine)-ribonucleoside in snRNA + S-adenosyl-L-homocysteine + H(+)</text>
        <dbReference type="Rhea" id="RHEA:78479"/>
        <dbReference type="Rhea" id="RHEA-COMP:19087"/>
        <dbReference type="Rhea" id="RHEA-COMP:19089"/>
        <dbReference type="ChEBI" id="CHEBI:15378"/>
        <dbReference type="ChEBI" id="CHEBI:57856"/>
        <dbReference type="ChEBI" id="CHEBI:59789"/>
        <dbReference type="ChEBI" id="CHEBI:167623"/>
        <dbReference type="ChEBI" id="CHEBI:172880"/>
    </reaction>
    <physiologicalReaction direction="left-to-right" evidence="5">
        <dbReference type="Rhea" id="RHEA:78480"/>
    </physiologicalReaction>
</comment>
<dbReference type="STRING" id="1507870.A0A1V8SRT2"/>
<dbReference type="FunFam" id="3.40.50.150:FF:000270">
    <property type="entry name" value="RNA methylase family protein"/>
    <property type="match status" value="1"/>
</dbReference>
<dbReference type="Proteomes" id="UP000192596">
    <property type="component" value="Unassembled WGS sequence"/>
</dbReference>
<dbReference type="SUPFAM" id="SSF53335">
    <property type="entry name" value="S-adenosyl-L-methionine-dependent methyltransferases"/>
    <property type="match status" value="1"/>
</dbReference>
<organism evidence="8 9">
    <name type="scientific">Cryoendolithus antarcticus</name>
    <dbReference type="NCBI Taxonomy" id="1507870"/>
    <lineage>
        <taxon>Eukaryota</taxon>
        <taxon>Fungi</taxon>
        <taxon>Dikarya</taxon>
        <taxon>Ascomycota</taxon>
        <taxon>Pezizomycotina</taxon>
        <taxon>Dothideomycetes</taxon>
        <taxon>Dothideomycetidae</taxon>
        <taxon>Cladosporiales</taxon>
        <taxon>Cladosporiaceae</taxon>
        <taxon>Cryoendolithus</taxon>
    </lineage>
</organism>
<evidence type="ECO:0000256" key="2">
    <source>
        <dbReference type="ARBA" id="ARBA00025783"/>
    </source>
</evidence>
<dbReference type="AlphaFoldDB" id="A0A1V8SRT2"/>
<dbReference type="PANTHER" id="PTHR14741:SF32">
    <property type="entry name" value="TRIMETHYLGUANOSINE SYNTHASE"/>
    <property type="match status" value="1"/>
</dbReference>
<evidence type="ECO:0000256" key="6">
    <source>
        <dbReference type="ARBA" id="ARBA00049075"/>
    </source>
</evidence>
<evidence type="ECO:0000313" key="9">
    <source>
        <dbReference type="Proteomes" id="UP000192596"/>
    </source>
</evidence>
<evidence type="ECO:0000256" key="7">
    <source>
        <dbReference type="ARBA" id="ARBA00049790"/>
    </source>
</evidence>
<dbReference type="Gene3D" id="3.40.50.150">
    <property type="entry name" value="Vaccinia Virus protein VP39"/>
    <property type="match status" value="1"/>
</dbReference>
<evidence type="ECO:0000256" key="5">
    <source>
        <dbReference type="ARBA" id="ARBA00048763"/>
    </source>
</evidence>
<dbReference type="InterPro" id="IPR029063">
    <property type="entry name" value="SAM-dependent_MTases_sf"/>
</dbReference>
<comment type="catalytic activity">
    <reaction evidence="6">
        <text>a 5'-end (N(7)-methyl 5'-triphosphoguanosine)-ribonucleoside in snRNA + S-adenosyl-L-methionine = a 5'-end (N(2),N(7)-dimethyl 5'-triphosphoguanosine)-ribonucleoside in snRNA + S-adenosyl-L-homocysteine + H(+)</text>
        <dbReference type="Rhea" id="RHEA:78471"/>
        <dbReference type="Rhea" id="RHEA-COMP:19085"/>
        <dbReference type="Rhea" id="RHEA-COMP:19087"/>
        <dbReference type="ChEBI" id="CHEBI:15378"/>
        <dbReference type="ChEBI" id="CHEBI:57856"/>
        <dbReference type="ChEBI" id="CHEBI:59789"/>
        <dbReference type="ChEBI" id="CHEBI:156461"/>
        <dbReference type="ChEBI" id="CHEBI:172880"/>
    </reaction>
    <physiologicalReaction direction="left-to-right" evidence="6">
        <dbReference type="Rhea" id="RHEA:78472"/>
    </physiologicalReaction>
</comment>
<dbReference type="InterPro" id="IPR019012">
    <property type="entry name" value="RNA_cap_Gua-N2-MeTrfase"/>
</dbReference>
<evidence type="ECO:0000256" key="4">
    <source>
        <dbReference type="ARBA" id="ARBA00048740"/>
    </source>
</evidence>
<reference evidence="9" key="1">
    <citation type="submission" date="2017-03" db="EMBL/GenBank/DDBJ databases">
        <title>Genomes of endolithic fungi from Antarctica.</title>
        <authorList>
            <person name="Coleine C."/>
            <person name="Masonjones S."/>
            <person name="Stajich J.E."/>
        </authorList>
    </citation>
    <scope>NUCLEOTIDE SEQUENCE [LARGE SCALE GENOMIC DNA]</scope>
    <source>
        <strain evidence="9">CCFEE 5527</strain>
    </source>
</reference>
<comment type="catalytic activity">
    <reaction evidence="4">
        <text>a 5'-end (N(7)-methyl 5'-triphosphoguanosine)-ribonucleoside in snoRNA + S-adenosyl-L-methionine = a 5'-end (N(2),N(7)-dimethyl 5'-triphosphoguanosine)-ribonucleoside in snoRNA + S-adenosyl-L-homocysteine + H(+)</text>
        <dbReference type="Rhea" id="RHEA:78475"/>
        <dbReference type="Rhea" id="RHEA-COMP:19086"/>
        <dbReference type="Rhea" id="RHEA-COMP:19088"/>
        <dbReference type="ChEBI" id="CHEBI:15378"/>
        <dbReference type="ChEBI" id="CHEBI:57856"/>
        <dbReference type="ChEBI" id="CHEBI:59789"/>
        <dbReference type="ChEBI" id="CHEBI:156461"/>
        <dbReference type="ChEBI" id="CHEBI:172880"/>
    </reaction>
    <physiologicalReaction direction="left-to-right" evidence="4">
        <dbReference type="Rhea" id="RHEA:78476"/>
    </physiologicalReaction>
</comment>
<dbReference type="EMBL" id="NAJO01000030">
    <property type="protein sequence ID" value="OQO01711.1"/>
    <property type="molecule type" value="Genomic_DNA"/>
</dbReference>
<evidence type="ECO:0000313" key="8">
    <source>
        <dbReference type="EMBL" id="OQO01711.1"/>
    </source>
</evidence>
<evidence type="ECO:0000256" key="3">
    <source>
        <dbReference type="ARBA" id="ARBA00047418"/>
    </source>
</evidence>
<dbReference type="InParanoid" id="A0A1V8SRT2"/>
<proteinExistence type="inferred from homology"/>
<dbReference type="CDD" id="cd02440">
    <property type="entry name" value="AdoMet_MTases"/>
    <property type="match status" value="1"/>
</dbReference>
<comment type="catalytic activity">
    <reaction evidence="3">
        <text>a 5'-end (N(2),N(7)-dimethyl 5'-triphosphoguanosine)-ribonucleoside in snoRNA + S-adenosyl-L-methionine = a 5'-end (N(2),N(2),N(7)-trimethyl 5'-triphosphoguanosine)-ribonucleoside in snoRNA + S-adenosyl-L-homocysteine + H(+)</text>
        <dbReference type="Rhea" id="RHEA:78507"/>
        <dbReference type="Rhea" id="RHEA-COMP:19088"/>
        <dbReference type="Rhea" id="RHEA-COMP:19090"/>
        <dbReference type="ChEBI" id="CHEBI:15378"/>
        <dbReference type="ChEBI" id="CHEBI:57856"/>
        <dbReference type="ChEBI" id="CHEBI:59789"/>
        <dbReference type="ChEBI" id="CHEBI:167623"/>
        <dbReference type="ChEBI" id="CHEBI:172880"/>
    </reaction>
    <physiologicalReaction direction="left-to-right" evidence="3">
        <dbReference type="Rhea" id="RHEA:78508"/>
    </physiologicalReaction>
</comment>
<dbReference type="FunCoup" id="A0A1V8SRT2">
    <property type="interactions" value="208"/>
</dbReference>
<sequence length="239" mass="26333">MATDEAAEDIPAGVHHFDTADDVPFEISKYWHQRKSIFSRYDDGIWMTDDLWFGVTPEPVAKKIALDIASAPASKRILIDAFAGAGGNTIQFALSGRWNQIFAVEKDATVLACAKHNAEIYGVAKKIVWIHGDVFDVLAKKLKFQLKNAVIFGSPPWGGPTYADYEVFDLDVMEPYSLTALHQAFSKGASHVVLYLPRTSALEQLAQIAQDGEKMRVIHYCMSGSSKALCVYVGGFAIE</sequence>
<dbReference type="GO" id="GO:0071164">
    <property type="term" value="F:RNA cap trimethylguanosine synthase activity"/>
    <property type="evidence" value="ECO:0007669"/>
    <property type="project" value="TreeGrafter"/>
</dbReference>
<comment type="similarity">
    <text evidence="2">Belongs to the methyltransferase superfamily. Trimethylguanosine synthase family.</text>
</comment>